<comment type="caution">
    <text evidence="1">The sequence shown here is derived from an EMBL/GenBank/DDBJ whole genome shotgun (WGS) entry which is preliminary data.</text>
</comment>
<sequence>MGSISELHCSCGAAQLVSNKNEHPGTHALQAEIWSHAYWNCLINDHSYQASHQRGCDCLISDEVQISSETFEGLWFSELSEQKMA</sequence>
<name>A0A2G5TMC9_9PELO</name>
<evidence type="ECO:0000313" key="1">
    <source>
        <dbReference type="EMBL" id="PIC28408.1"/>
    </source>
</evidence>
<organism evidence="1 2">
    <name type="scientific">Caenorhabditis nigoni</name>
    <dbReference type="NCBI Taxonomy" id="1611254"/>
    <lineage>
        <taxon>Eukaryota</taxon>
        <taxon>Metazoa</taxon>
        <taxon>Ecdysozoa</taxon>
        <taxon>Nematoda</taxon>
        <taxon>Chromadorea</taxon>
        <taxon>Rhabditida</taxon>
        <taxon>Rhabditina</taxon>
        <taxon>Rhabditomorpha</taxon>
        <taxon>Rhabditoidea</taxon>
        <taxon>Rhabditidae</taxon>
        <taxon>Peloderinae</taxon>
        <taxon>Caenorhabditis</taxon>
    </lineage>
</organism>
<reference evidence="2" key="1">
    <citation type="submission" date="2017-10" db="EMBL/GenBank/DDBJ databases">
        <title>Rapid genome shrinkage in a self-fertile nematode reveals novel sperm competition proteins.</title>
        <authorList>
            <person name="Yin D."/>
            <person name="Schwarz E.M."/>
            <person name="Thomas C.G."/>
            <person name="Felde R.L."/>
            <person name="Korf I.F."/>
            <person name="Cutter A.D."/>
            <person name="Schartner C.M."/>
            <person name="Ralston E.J."/>
            <person name="Meyer B.J."/>
            <person name="Haag E.S."/>
        </authorList>
    </citation>
    <scope>NUCLEOTIDE SEQUENCE [LARGE SCALE GENOMIC DNA]</scope>
    <source>
        <strain evidence="2">JU1422</strain>
    </source>
</reference>
<accession>A0A2G5TMC9</accession>
<gene>
    <name evidence="1" type="primary">Cnig_chr_V.g20333</name>
    <name evidence="1" type="ORF">B9Z55_020333</name>
</gene>
<protein>
    <submittedName>
        <fullName evidence="1">Uncharacterized protein</fullName>
    </submittedName>
</protein>
<dbReference type="AlphaFoldDB" id="A0A2G5TMC9"/>
<evidence type="ECO:0000313" key="2">
    <source>
        <dbReference type="Proteomes" id="UP000230233"/>
    </source>
</evidence>
<dbReference type="EMBL" id="PDUG01000005">
    <property type="protein sequence ID" value="PIC28408.1"/>
    <property type="molecule type" value="Genomic_DNA"/>
</dbReference>
<keyword evidence="2" id="KW-1185">Reference proteome</keyword>
<proteinExistence type="predicted"/>
<dbReference type="Proteomes" id="UP000230233">
    <property type="component" value="Chromosome V"/>
</dbReference>